<gene>
    <name evidence="1" type="ORF">AR686_11155</name>
</gene>
<dbReference type="EMBL" id="LMAI01000005">
    <property type="protein sequence ID" value="KUJ56148.1"/>
    <property type="molecule type" value="Genomic_DNA"/>
</dbReference>
<organism evidence="1 2">
    <name type="scientific">Chryseobacterium aquaticum subsp. greenlandense</name>
    <dbReference type="NCBI Taxonomy" id="345663"/>
    <lineage>
        <taxon>Bacteria</taxon>
        <taxon>Pseudomonadati</taxon>
        <taxon>Bacteroidota</taxon>
        <taxon>Flavobacteriia</taxon>
        <taxon>Flavobacteriales</taxon>
        <taxon>Weeksellaceae</taxon>
        <taxon>Chryseobacterium group</taxon>
        <taxon>Chryseobacterium</taxon>
    </lineage>
</organism>
<dbReference type="InterPro" id="IPR018534">
    <property type="entry name" value="Tet_reg_excision_RteC"/>
</dbReference>
<dbReference type="Proteomes" id="UP000054388">
    <property type="component" value="Unassembled WGS sequence"/>
</dbReference>
<dbReference type="RefSeq" id="WP_059136928.1">
    <property type="nucleotide sequence ID" value="NZ_LMAI01000005.1"/>
</dbReference>
<dbReference type="AlphaFoldDB" id="A0A101CH68"/>
<evidence type="ECO:0000313" key="1">
    <source>
        <dbReference type="EMBL" id="KUJ56148.1"/>
    </source>
</evidence>
<protein>
    <submittedName>
        <fullName evidence="1">Tetracycline regulation of excision, RteC</fullName>
    </submittedName>
</protein>
<proteinExistence type="predicted"/>
<evidence type="ECO:0000313" key="2">
    <source>
        <dbReference type="Proteomes" id="UP000054388"/>
    </source>
</evidence>
<name>A0A101CH68_9FLAO</name>
<sequence length="274" mass="33063">MEKCYNDILFKLEVAINDLEIETDYSIQRIETAIKYIISSLSELKQFVIKKDFKSIQEEIYFFKHQKPVIVSKLIYYNAIYKIETKKPYGTKCIRKYFTKELKKLKRFFDNNLDFYKYYRSHNSFLDENFFVREKHDIRLWLDTFYFEADHRFSTSHDYKVAKIIANDLIQVYIEDQLNSINKQRKIESSMLTWTASKTDLTELIYALYAQGVFGNGKADIKLIVKSFESFCNIDLGDFYRTYLELKNRKLNRTKFLDTMHESLLKKMDEQDER</sequence>
<dbReference type="Pfam" id="PF09357">
    <property type="entry name" value="RteC"/>
    <property type="match status" value="1"/>
</dbReference>
<reference evidence="1 2" key="1">
    <citation type="submission" date="2015-10" db="EMBL/GenBank/DDBJ databases">
        <title>Genome sequence of Chryseobacterium greenlandense.</title>
        <authorList>
            <person name="Newman J."/>
            <person name="Fischer K."/>
            <person name="Miller J."/>
        </authorList>
    </citation>
    <scope>NUCLEOTIDE SEQUENCE [LARGE SCALE GENOMIC DNA]</scope>
    <source>
        <strain evidence="1 2">UMB34</strain>
    </source>
</reference>
<comment type="caution">
    <text evidence="1">The sequence shown here is derived from an EMBL/GenBank/DDBJ whole genome shotgun (WGS) entry which is preliminary data.</text>
</comment>
<accession>A0A101CH68</accession>